<dbReference type="Gene3D" id="3.30.200.20">
    <property type="entry name" value="Phosphorylase Kinase, domain 1"/>
    <property type="match status" value="1"/>
</dbReference>
<dbReference type="Pfam" id="PF00069">
    <property type="entry name" value="Pkinase"/>
    <property type="match status" value="2"/>
</dbReference>
<sequence>MPGLEESLAPASLPFDLERVGYPDLTGLVRRDDGVPPHPGGYSDIHIGYLIESPVAIKVLRTSGDPDRIERVKARLYSEAIVWTKLQHENVLPFLGLAQDLGRFGCPAYIFPFCNNGSITDYIHSTNPGVMDRALLVLGVARGLGYLHENDVIHGGLKPSNILVGDGGRSLVSDFGSNWLSNTGGFSTRPADTFRYQAPELLMDNDRPPNRSTDVCAFGLTAFEVWTSLPPFSEAPSEIAVIVARLMKGVVEPPLPVPPPAMMELFWPVLSPCFKNDQDARPTMQVVVEELISGITAAGYLVGASTSPPHGRDVETREVIDKDDSGVYRRCRALAMETVTLNSKRRALENLEGEDAQIIVDFLDRLLDDEDLEKRKKKKIIHLLSSIAKSAKVFPKSLEIPNVQCDLSSPVAEGGYGIIFRGNQQGHQVCVKAIRMYEKDKNIERKLRAQASELTIWANLSHVNVLPFLGMYFSNERKNVLISGNKRALLADFGISRVSMTSASPIPSITAGTTHWMAPEMLIEDFSTPTKEGDIWAFGCVCYEALTGLMPFYQFKPVAQLILAFIKKIATCIKPVVLASGLSWDDATQGIWSAAELCWAYDPNKRPDSGELLLLLASMNALDDRSPEPRSPRSKIKASRLNYDHVLNTLSRISYVGQAADIPGLADPSLMIQTTSRKVSVWTVLSTFHSSRFADVY</sequence>
<gene>
    <name evidence="2" type="ORF">NP233_g12842</name>
</gene>
<feature type="domain" description="Protein kinase" evidence="1">
    <location>
        <begin position="31"/>
        <end position="301"/>
    </location>
</feature>
<comment type="caution">
    <text evidence="2">The sequence shown here is derived from an EMBL/GenBank/DDBJ whole genome shotgun (WGS) entry which is preliminary data.</text>
</comment>
<evidence type="ECO:0000313" key="2">
    <source>
        <dbReference type="EMBL" id="KAJ3552602.1"/>
    </source>
</evidence>
<dbReference type="EMBL" id="JANIEX010002030">
    <property type="protein sequence ID" value="KAJ3552602.1"/>
    <property type="molecule type" value="Genomic_DNA"/>
</dbReference>
<organism evidence="2 3">
    <name type="scientific">Leucocoprinus birnbaumii</name>
    <dbReference type="NCBI Taxonomy" id="56174"/>
    <lineage>
        <taxon>Eukaryota</taxon>
        <taxon>Fungi</taxon>
        <taxon>Dikarya</taxon>
        <taxon>Basidiomycota</taxon>
        <taxon>Agaricomycotina</taxon>
        <taxon>Agaricomycetes</taxon>
        <taxon>Agaricomycetidae</taxon>
        <taxon>Agaricales</taxon>
        <taxon>Agaricineae</taxon>
        <taxon>Agaricaceae</taxon>
        <taxon>Leucocoprinus</taxon>
    </lineage>
</organism>
<dbReference type="Proteomes" id="UP001213000">
    <property type="component" value="Unassembled WGS sequence"/>
</dbReference>
<name>A0AAD5VE47_9AGAR</name>
<dbReference type="AlphaFoldDB" id="A0AAD5VE47"/>
<dbReference type="InterPro" id="IPR011009">
    <property type="entry name" value="Kinase-like_dom_sf"/>
</dbReference>
<dbReference type="InterPro" id="IPR000719">
    <property type="entry name" value="Prot_kinase_dom"/>
</dbReference>
<dbReference type="GO" id="GO:0004674">
    <property type="term" value="F:protein serine/threonine kinase activity"/>
    <property type="evidence" value="ECO:0007669"/>
    <property type="project" value="TreeGrafter"/>
</dbReference>
<dbReference type="PANTHER" id="PTHR44329">
    <property type="entry name" value="SERINE/THREONINE-PROTEIN KINASE TNNI3K-RELATED"/>
    <property type="match status" value="1"/>
</dbReference>
<dbReference type="InterPro" id="IPR051681">
    <property type="entry name" value="Ser/Thr_Kinases-Pseudokinases"/>
</dbReference>
<keyword evidence="3" id="KW-1185">Reference proteome</keyword>
<reference evidence="2" key="1">
    <citation type="submission" date="2022-07" db="EMBL/GenBank/DDBJ databases">
        <title>Genome Sequence of Leucocoprinus birnbaumii.</title>
        <authorList>
            <person name="Buettner E."/>
        </authorList>
    </citation>
    <scope>NUCLEOTIDE SEQUENCE</scope>
    <source>
        <strain evidence="2">VT141</strain>
    </source>
</reference>
<feature type="domain" description="Protein kinase" evidence="1">
    <location>
        <begin position="314"/>
        <end position="622"/>
    </location>
</feature>
<dbReference type="PROSITE" id="PS50011">
    <property type="entry name" value="PROTEIN_KINASE_DOM"/>
    <property type="match status" value="2"/>
</dbReference>
<dbReference type="GO" id="GO:0005524">
    <property type="term" value="F:ATP binding"/>
    <property type="evidence" value="ECO:0007669"/>
    <property type="project" value="InterPro"/>
</dbReference>
<evidence type="ECO:0000313" key="3">
    <source>
        <dbReference type="Proteomes" id="UP001213000"/>
    </source>
</evidence>
<protein>
    <recommendedName>
        <fullName evidence="1">Protein kinase domain-containing protein</fullName>
    </recommendedName>
</protein>
<dbReference type="Gene3D" id="1.10.510.10">
    <property type="entry name" value="Transferase(Phosphotransferase) domain 1"/>
    <property type="match status" value="2"/>
</dbReference>
<proteinExistence type="predicted"/>
<evidence type="ECO:0000259" key="1">
    <source>
        <dbReference type="PROSITE" id="PS50011"/>
    </source>
</evidence>
<dbReference type="SUPFAM" id="SSF56112">
    <property type="entry name" value="Protein kinase-like (PK-like)"/>
    <property type="match status" value="2"/>
</dbReference>
<accession>A0AAD5VE47</accession>